<organism evidence="5 6">
    <name type="scientific">Candidatus Entotheonella gemina</name>
    <dbReference type="NCBI Taxonomy" id="1429439"/>
    <lineage>
        <taxon>Bacteria</taxon>
        <taxon>Pseudomonadati</taxon>
        <taxon>Nitrospinota/Tectimicrobiota group</taxon>
        <taxon>Candidatus Tectimicrobiota</taxon>
        <taxon>Candidatus Entotheonellia</taxon>
        <taxon>Candidatus Entotheonellales</taxon>
        <taxon>Candidatus Entotheonellaceae</taxon>
        <taxon>Candidatus Entotheonella</taxon>
    </lineage>
</organism>
<dbReference type="InterPro" id="IPR015813">
    <property type="entry name" value="Pyrv/PenolPyrv_kinase-like_dom"/>
</dbReference>
<evidence type="ECO:0000256" key="3">
    <source>
        <dbReference type="ARBA" id="ARBA00023239"/>
    </source>
</evidence>
<keyword evidence="6" id="KW-1185">Reference proteome</keyword>
<dbReference type="SUPFAM" id="SSF51621">
    <property type="entry name" value="Phosphoenolpyruvate/pyruvate domain"/>
    <property type="match status" value="1"/>
</dbReference>
<dbReference type="Pfam" id="PF03328">
    <property type="entry name" value="HpcH_HpaI"/>
    <property type="match status" value="1"/>
</dbReference>
<dbReference type="Proteomes" id="UP000019140">
    <property type="component" value="Unassembled WGS sequence"/>
</dbReference>
<reference evidence="5 6" key="1">
    <citation type="journal article" date="2014" name="Nature">
        <title>An environmental bacterial taxon with a large and distinct metabolic repertoire.</title>
        <authorList>
            <person name="Wilson M.C."/>
            <person name="Mori T."/>
            <person name="Ruckert C."/>
            <person name="Uria A.R."/>
            <person name="Helf M.J."/>
            <person name="Takada K."/>
            <person name="Gernert C."/>
            <person name="Steffens U.A."/>
            <person name="Heycke N."/>
            <person name="Schmitt S."/>
            <person name="Rinke C."/>
            <person name="Helfrich E.J."/>
            <person name="Brachmann A.O."/>
            <person name="Gurgui C."/>
            <person name="Wakimoto T."/>
            <person name="Kracht M."/>
            <person name="Crusemann M."/>
            <person name="Hentschel U."/>
            <person name="Abe I."/>
            <person name="Matsunaga S."/>
            <person name="Kalinowski J."/>
            <person name="Takeyama H."/>
            <person name="Piel J."/>
        </authorList>
    </citation>
    <scope>NUCLEOTIDE SEQUENCE [LARGE SCALE GENOMIC DNA]</scope>
    <source>
        <strain evidence="6">TSY2</strain>
    </source>
</reference>
<dbReference type="PANTHER" id="PTHR30502:SF0">
    <property type="entry name" value="PHOSPHOENOLPYRUVATE CARBOXYLASE FAMILY PROTEIN"/>
    <property type="match status" value="1"/>
</dbReference>
<name>W4LWU1_9BACT</name>
<dbReference type="EMBL" id="AZHX01001552">
    <property type="protein sequence ID" value="ETX02231.1"/>
    <property type="molecule type" value="Genomic_DNA"/>
</dbReference>
<protein>
    <recommendedName>
        <fullName evidence="4">HpcH/HpaI aldolase/citrate lyase domain-containing protein</fullName>
    </recommendedName>
</protein>
<dbReference type="GO" id="GO:0016832">
    <property type="term" value="F:aldehyde-lyase activity"/>
    <property type="evidence" value="ECO:0007669"/>
    <property type="project" value="TreeGrafter"/>
</dbReference>
<evidence type="ECO:0000259" key="4">
    <source>
        <dbReference type="Pfam" id="PF03328"/>
    </source>
</evidence>
<keyword evidence="2" id="KW-0479">Metal-binding</keyword>
<dbReference type="PANTHER" id="PTHR30502">
    <property type="entry name" value="2-KETO-3-DEOXY-L-RHAMNONATE ALDOLASE"/>
    <property type="match status" value="1"/>
</dbReference>
<evidence type="ECO:0000313" key="6">
    <source>
        <dbReference type="Proteomes" id="UP000019140"/>
    </source>
</evidence>
<evidence type="ECO:0000256" key="1">
    <source>
        <dbReference type="ARBA" id="ARBA00005568"/>
    </source>
</evidence>
<dbReference type="HOGENOM" id="CLU_059964_4_1_7"/>
<dbReference type="GO" id="GO:0005737">
    <property type="term" value="C:cytoplasm"/>
    <property type="evidence" value="ECO:0007669"/>
    <property type="project" value="TreeGrafter"/>
</dbReference>
<gene>
    <name evidence="5" type="ORF">ETSY2_35975</name>
</gene>
<dbReference type="AlphaFoldDB" id="W4LWU1"/>
<evidence type="ECO:0000313" key="5">
    <source>
        <dbReference type="EMBL" id="ETX02231.1"/>
    </source>
</evidence>
<dbReference type="Gene3D" id="3.20.20.60">
    <property type="entry name" value="Phosphoenolpyruvate-binding domains"/>
    <property type="match status" value="1"/>
</dbReference>
<dbReference type="GO" id="GO:0046872">
    <property type="term" value="F:metal ion binding"/>
    <property type="evidence" value="ECO:0007669"/>
    <property type="project" value="UniProtKB-KW"/>
</dbReference>
<dbReference type="InterPro" id="IPR050251">
    <property type="entry name" value="HpcH-HpaI_aldolase"/>
</dbReference>
<proteinExistence type="inferred from homology"/>
<dbReference type="InterPro" id="IPR005000">
    <property type="entry name" value="Aldolase/citrate-lyase_domain"/>
</dbReference>
<feature type="domain" description="HpcH/HpaI aldolase/citrate lyase" evidence="4">
    <location>
        <begin position="39"/>
        <end position="269"/>
    </location>
</feature>
<comment type="caution">
    <text evidence="5">The sequence shown here is derived from an EMBL/GenBank/DDBJ whole genome shotgun (WGS) entry which is preliminary data.</text>
</comment>
<keyword evidence="3" id="KW-0456">Lyase</keyword>
<evidence type="ECO:0000256" key="2">
    <source>
        <dbReference type="ARBA" id="ARBA00022723"/>
    </source>
</evidence>
<comment type="similarity">
    <text evidence="1">Belongs to the HpcH/HpaI aldolase family.</text>
</comment>
<dbReference type="InterPro" id="IPR040442">
    <property type="entry name" value="Pyrv_kinase-like_dom_sf"/>
</dbReference>
<sequence>MAEKVRLNKVIDLLQRGQPVFSYGTVMNGNFDELMAISRADYDMAIIETEHQGFDFSTLRNSLQYLVNRKRIAEKGNLQPDVVPFVRVPPYTREYGHNQWVIKQTLDLGPYGLVLPHLDSVEGAQAAVRAARYPQLPGVADAAPEGQRGWWSSLAPHYWGLDAQEYHDAADVWPLDPDGELLLMGIVENVRGIDNLRDILRQVKGLGAVWAGPGDLSVSMGKRGNSAHPEVEEALLNILAICKEFDVPCAVGLSPNADVEKRLEQGFRIIMVPPARSLDSLSRGRQAAGRSG</sequence>
<accession>W4LWU1</accession>